<dbReference type="PANTHER" id="PTHR45774:SF4">
    <property type="entry name" value="AXUNDEAD, ISOFORM F"/>
    <property type="match status" value="1"/>
</dbReference>
<dbReference type="GO" id="GO:0022008">
    <property type="term" value="P:neurogenesis"/>
    <property type="evidence" value="ECO:0007669"/>
    <property type="project" value="TreeGrafter"/>
</dbReference>
<dbReference type="InterPro" id="IPR000210">
    <property type="entry name" value="BTB/POZ_dom"/>
</dbReference>
<reference evidence="2" key="2">
    <citation type="submission" date="2021-09" db="EMBL/GenBank/DDBJ databases">
        <authorList>
            <person name="Jia N."/>
            <person name="Wang J."/>
            <person name="Shi W."/>
            <person name="Du L."/>
            <person name="Sun Y."/>
            <person name="Zhan W."/>
            <person name="Jiang J."/>
            <person name="Wang Q."/>
            <person name="Zhang B."/>
            <person name="Ji P."/>
            <person name="Sakyi L.B."/>
            <person name="Cui X."/>
            <person name="Yuan T."/>
            <person name="Jiang B."/>
            <person name="Yang W."/>
            <person name="Lam T.T.-Y."/>
            <person name="Chang Q."/>
            <person name="Ding S."/>
            <person name="Wang X."/>
            <person name="Zhu J."/>
            <person name="Ruan X."/>
            <person name="Zhao L."/>
            <person name="Wei J."/>
            <person name="Que T."/>
            <person name="Du C."/>
            <person name="Cheng J."/>
            <person name="Dai P."/>
            <person name="Han X."/>
            <person name="Huang E."/>
            <person name="Gao Y."/>
            <person name="Liu J."/>
            <person name="Shao H."/>
            <person name="Ye R."/>
            <person name="Li L."/>
            <person name="Wei W."/>
            <person name="Wang X."/>
            <person name="Wang C."/>
            <person name="Huo Q."/>
            <person name="Li W."/>
            <person name="Guo W."/>
            <person name="Chen H."/>
            <person name="Chen S."/>
            <person name="Zhou L."/>
            <person name="Zhou L."/>
            <person name="Ni X."/>
            <person name="Tian J."/>
            <person name="Zhou Y."/>
            <person name="Sheng Y."/>
            <person name="Liu T."/>
            <person name="Pan Y."/>
            <person name="Xia L."/>
            <person name="Li J."/>
            <person name="Zhao F."/>
            <person name="Cao W."/>
        </authorList>
    </citation>
    <scope>NUCLEOTIDE SEQUENCE</scope>
    <source>
        <strain evidence="2">Rmic-2018</strain>
        <tissue evidence="2">Larvae</tissue>
    </source>
</reference>
<dbReference type="AlphaFoldDB" id="A0A9J6E508"/>
<dbReference type="VEuPathDB" id="VectorBase:LOC119164550"/>
<evidence type="ECO:0000313" key="2">
    <source>
        <dbReference type="EMBL" id="KAH8029567.1"/>
    </source>
</evidence>
<gene>
    <name evidence="2" type="ORF">HPB51_001292</name>
</gene>
<dbReference type="InterPro" id="IPR011333">
    <property type="entry name" value="SKP1/BTB/POZ_sf"/>
</dbReference>
<name>A0A9J6E508_RHIMP</name>
<comment type="caution">
    <text evidence="2">The sequence shown here is derived from an EMBL/GenBank/DDBJ whole genome shotgun (WGS) entry which is preliminary data.</text>
</comment>
<dbReference type="SUPFAM" id="SSF54695">
    <property type="entry name" value="POZ domain"/>
    <property type="match status" value="1"/>
</dbReference>
<accession>A0A9J6E508</accession>
<proteinExistence type="predicted"/>
<feature type="domain" description="BTB" evidence="1">
    <location>
        <begin position="22"/>
        <end position="94"/>
    </location>
</feature>
<evidence type="ECO:0000259" key="1">
    <source>
        <dbReference type="PROSITE" id="PS50097"/>
    </source>
</evidence>
<dbReference type="Gene3D" id="3.30.710.10">
    <property type="entry name" value="Potassium Channel Kv1.1, Chain A"/>
    <property type="match status" value="1"/>
</dbReference>
<dbReference type="Proteomes" id="UP000821866">
    <property type="component" value="Chromosome 3"/>
</dbReference>
<dbReference type="PROSITE" id="PS50097">
    <property type="entry name" value="BTB"/>
    <property type="match status" value="1"/>
</dbReference>
<evidence type="ECO:0000313" key="3">
    <source>
        <dbReference type="Proteomes" id="UP000821866"/>
    </source>
</evidence>
<dbReference type="GO" id="GO:0005829">
    <property type="term" value="C:cytosol"/>
    <property type="evidence" value="ECO:0007669"/>
    <property type="project" value="TreeGrafter"/>
</dbReference>
<dbReference type="Pfam" id="PF00651">
    <property type="entry name" value="BTB"/>
    <property type="match status" value="1"/>
</dbReference>
<dbReference type="SMART" id="SM00225">
    <property type="entry name" value="BTB"/>
    <property type="match status" value="1"/>
</dbReference>
<reference evidence="2" key="1">
    <citation type="journal article" date="2020" name="Cell">
        <title>Large-Scale Comparative Analyses of Tick Genomes Elucidate Their Genetic Diversity and Vector Capacities.</title>
        <authorList>
            <consortium name="Tick Genome and Microbiome Consortium (TIGMIC)"/>
            <person name="Jia N."/>
            <person name="Wang J."/>
            <person name="Shi W."/>
            <person name="Du L."/>
            <person name="Sun Y."/>
            <person name="Zhan W."/>
            <person name="Jiang J.F."/>
            <person name="Wang Q."/>
            <person name="Zhang B."/>
            <person name="Ji P."/>
            <person name="Bell-Sakyi L."/>
            <person name="Cui X.M."/>
            <person name="Yuan T.T."/>
            <person name="Jiang B.G."/>
            <person name="Yang W.F."/>
            <person name="Lam T.T."/>
            <person name="Chang Q.C."/>
            <person name="Ding S.J."/>
            <person name="Wang X.J."/>
            <person name="Zhu J.G."/>
            <person name="Ruan X.D."/>
            <person name="Zhao L."/>
            <person name="Wei J.T."/>
            <person name="Ye R.Z."/>
            <person name="Que T.C."/>
            <person name="Du C.H."/>
            <person name="Zhou Y.H."/>
            <person name="Cheng J.X."/>
            <person name="Dai P.F."/>
            <person name="Guo W.B."/>
            <person name="Han X.H."/>
            <person name="Huang E.J."/>
            <person name="Li L.F."/>
            <person name="Wei W."/>
            <person name="Gao Y.C."/>
            <person name="Liu J.Z."/>
            <person name="Shao H.Z."/>
            <person name="Wang X."/>
            <person name="Wang C.C."/>
            <person name="Yang T.C."/>
            <person name="Huo Q.B."/>
            <person name="Li W."/>
            <person name="Chen H.Y."/>
            <person name="Chen S.E."/>
            <person name="Zhou L.G."/>
            <person name="Ni X.B."/>
            <person name="Tian J.H."/>
            <person name="Sheng Y."/>
            <person name="Liu T."/>
            <person name="Pan Y.S."/>
            <person name="Xia L.Y."/>
            <person name="Li J."/>
            <person name="Zhao F."/>
            <person name="Cao W.C."/>
        </authorList>
    </citation>
    <scope>NUCLEOTIDE SEQUENCE</scope>
    <source>
        <strain evidence="2">Rmic-2018</strain>
    </source>
</reference>
<protein>
    <recommendedName>
        <fullName evidence="1">BTB domain-containing protein</fullName>
    </recommendedName>
</protein>
<organism evidence="2 3">
    <name type="scientific">Rhipicephalus microplus</name>
    <name type="common">Cattle tick</name>
    <name type="synonym">Boophilus microplus</name>
    <dbReference type="NCBI Taxonomy" id="6941"/>
    <lineage>
        <taxon>Eukaryota</taxon>
        <taxon>Metazoa</taxon>
        <taxon>Ecdysozoa</taxon>
        <taxon>Arthropoda</taxon>
        <taxon>Chelicerata</taxon>
        <taxon>Arachnida</taxon>
        <taxon>Acari</taxon>
        <taxon>Parasitiformes</taxon>
        <taxon>Ixodida</taxon>
        <taxon>Ixodoidea</taxon>
        <taxon>Ixodidae</taxon>
        <taxon>Rhipicephalinae</taxon>
        <taxon>Rhipicephalus</taxon>
        <taxon>Boophilus</taxon>
    </lineage>
</organism>
<keyword evidence="3" id="KW-1185">Reference proteome</keyword>
<sequence length="277" mass="31536">MDVRVHNQQFSFMPYFESEVLTDVEFVVDSKHYPGKKASFKAHRLILALQNDAFKVMFYGDFAKQDRIAITDLHSDGFLGMLRYLYSGVLKVDNVRQAFYTRTAATKYLMPELKGLCSDYLAVQLKPDDVCAFLDNMLIMGEQDTDEPVRNLLHTNGADVLSSSGFKSCLESTVSYILEHIKSVPELTVIEAVYEWAQEQVLLEHPDEEGVPNIRKFMQPFFTKLRFLALTPSDFVRGINTWGILNEKEALALLSTIIDSESAAVPHGFCKMRKNRV</sequence>
<dbReference type="EMBL" id="JABSTU010000005">
    <property type="protein sequence ID" value="KAH8029567.1"/>
    <property type="molecule type" value="Genomic_DNA"/>
</dbReference>
<dbReference type="PANTHER" id="PTHR45774">
    <property type="entry name" value="BTB/POZ DOMAIN-CONTAINING"/>
    <property type="match status" value="1"/>
</dbReference>